<protein>
    <submittedName>
        <fullName evidence="5">HNH endonuclease</fullName>
    </submittedName>
</protein>
<dbReference type="InterPro" id="IPR001471">
    <property type="entry name" value="AP2/ERF_dom"/>
</dbReference>
<gene>
    <name evidence="5" type="ORF">AWB69_03879</name>
</gene>
<keyword evidence="2" id="KW-0238">DNA-binding</keyword>
<name>A0A158H4I2_9BURK</name>
<dbReference type="Pfam" id="PF13392">
    <property type="entry name" value="HNH_3"/>
    <property type="match status" value="1"/>
</dbReference>
<dbReference type="AlphaFoldDB" id="A0A158H4I2"/>
<keyword evidence="5" id="KW-0255">Endonuclease</keyword>
<dbReference type="InterPro" id="IPR016177">
    <property type="entry name" value="DNA-bd_dom_sf"/>
</dbReference>
<dbReference type="GO" id="GO:0003677">
    <property type="term" value="F:DNA binding"/>
    <property type="evidence" value="ECO:0007669"/>
    <property type="project" value="UniProtKB-KW"/>
</dbReference>
<evidence type="ECO:0000313" key="5">
    <source>
        <dbReference type="EMBL" id="SAL39272.1"/>
    </source>
</evidence>
<accession>A0A158H4I2</accession>
<dbReference type="InterPro" id="IPR003615">
    <property type="entry name" value="HNH_nuc"/>
</dbReference>
<proteinExistence type="predicted"/>
<dbReference type="Gene3D" id="3.30.730.10">
    <property type="entry name" value="AP2/ERF domain"/>
    <property type="match status" value="1"/>
</dbReference>
<evidence type="ECO:0000259" key="4">
    <source>
        <dbReference type="PROSITE" id="PS51032"/>
    </source>
</evidence>
<evidence type="ECO:0000256" key="2">
    <source>
        <dbReference type="ARBA" id="ARBA00023125"/>
    </source>
</evidence>
<dbReference type="GO" id="GO:0003700">
    <property type="term" value="F:DNA-binding transcription factor activity"/>
    <property type="evidence" value="ECO:0007669"/>
    <property type="project" value="InterPro"/>
</dbReference>
<dbReference type="EMBL" id="FCOK02000025">
    <property type="protein sequence ID" value="SAL39272.1"/>
    <property type="molecule type" value="Genomic_DNA"/>
</dbReference>
<reference evidence="5 6" key="1">
    <citation type="submission" date="2016-01" db="EMBL/GenBank/DDBJ databases">
        <authorList>
            <person name="Oliw E.H."/>
        </authorList>
    </citation>
    <scope>NUCLEOTIDE SEQUENCE [LARGE SCALE GENOMIC DNA]</scope>
    <source>
        <strain evidence="5">LMG 27134</strain>
    </source>
</reference>
<sequence length="174" mass="19933">MKRDAEFREVSIRELRRVLDYDPKTGVLRWKVRLCRSVPIGSVAGCIDPTTGYLRIGVFGTVIYAHRIAWALHYGYWPSTLLDHRDRRRTNNQIKNLRLATTSQNQANANRSPNGSGYRGVFRAQGCKKWFAAIQRNGKRHHLGMFTDPGKASEAYQQAARELHGEFAFEGVQR</sequence>
<dbReference type="PROSITE" id="PS51032">
    <property type="entry name" value="AP2_ERF"/>
    <property type="match status" value="1"/>
</dbReference>
<dbReference type="GO" id="GO:0004519">
    <property type="term" value="F:endonuclease activity"/>
    <property type="evidence" value="ECO:0007669"/>
    <property type="project" value="UniProtKB-KW"/>
</dbReference>
<dbReference type="InterPro" id="IPR044925">
    <property type="entry name" value="His-Me_finger_sf"/>
</dbReference>
<dbReference type="SUPFAM" id="SSF54060">
    <property type="entry name" value="His-Me finger endonucleases"/>
    <property type="match status" value="1"/>
</dbReference>
<dbReference type="Proteomes" id="UP000054683">
    <property type="component" value="Unassembled WGS sequence"/>
</dbReference>
<keyword evidence="3" id="KW-0804">Transcription</keyword>
<keyword evidence="1" id="KW-0805">Transcription regulation</keyword>
<evidence type="ECO:0000313" key="6">
    <source>
        <dbReference type="Proteomes" id="UP000054683"/>
    </source>
</evidence>
<evidence type="ECO:0000256" key="3">
    <source>
        <dbReference type="ARBA" id="ARBA00023163"/>
    </source>
</evidence>
<dbReference type="InterPro" id="IPR036955">
    <property type="entry name" value="AP2/ERF_dom_sf"/>
</dbReference>
<dbReference type="SUPFAM" id="SSF54171">
    <property type="entry name" value="DNA-binding domain"/>
    <property type="match status" value="1"/>
</dbReference>
<evidence type="ECO:0000256" key="1">
    <source>
        <dbReference type="ARBA" id="ARBA00023015"/>
    </source>
</evidence>
<dbReference type="Gene3D" id="3.90.75.20">
    <property type="match status" value="1"/>
</dbReference>
<feature type="domain" description="AP2/ERF" evidence="4">
    <location>
        <begin position="117"/>
        <end position="174"/>
    </location>
</feature>
<keyword evidence="5" id="KW-0540">Nuclease</keyword>
<keyword evidence="5" id="KW-0378">Hydrolase</keyword>
<organism evidence="5 6">
    <name type="scientific">Caballeronia udeis</name>
    <dbReference type="NCBI Taxonomy" id="1232866"/>
    <lineage>
        <taxon>Bacteria</taxon>
        <taxon>Pseudomonadati</taxon>
        <taxon>Pseudomonadota</taxon>
        <taxon>Betaproteobacteria</taxon>
        <taxon>Burkholderiales</taxon>
        <taxon>Burkholderiaceae</taxon>
        <taxon>Caballeronia</taxon>
    </lineage>
</organism>